<evidence type="ECO:0000259" key="3">
    <source>
        <dbReference type="Pfam" id="PF24793"/>
    </source>
</evidence>
<accession>A0A7D7QM94</accession>
<feature type="domain" description="Glucosamine inositolphosphorylceramide transferase 1 N-terminal" evidence="3">
    <location>
        <begin position="48"/>
        <end position="322"/>
    </location>
</feature>
<reference evidence="5" key="1">
    <citation type="submission" date="2020-06" db="EMBL/GenBank/DDBJ databases">
        <title>Nostoc edaphicum CCNP1411 genome.</title>
        <authorList>
            <person name="Fidor A."/>
            <person name="Grabski M."/>
            <person name="Gawor J."/>
            <person name="Gromadka R."/>
            <person name="Wegrzyn G."/>
            <person name="Mazur-Marzec H."/>
        </authorList>
    </citation>
    <scope>NUCLEOTIDE SEQUENCE [LARGE SCALE GENOMIC DNA]</scope>
    <source>
        <strain evidence="5">CCNP1411</strain>
    </source>
</reference>
<keyword evidence="2" id="KW-0119">Carbohydrate metabolism</keyword>
<proteinExistence type="predicted"/>
<dbReference type="InterPro" id="IPR052176">
    <property type="entry name" value="Glycosyl_Hydrlase_43_Enz"/>
</dbReference>
<keyword evidence="5" id="KW-1185">Reference proteome</keyword>
<protein>
    <recommendedName>
        <fullName evidence="3">Glucosamine inositolphosphorylceramide transferase 1 N-terminal domain-containing protein</fullName>
    </recommendedName>
</protein>
<dbReference type="PANTHER" id="PTHR43772:SF2">
    <property type="entry name" value="PUTATIVE (AFU_ORTHOLOGUE AFUA_2G04480)-RELATED"/>
    <property type="match status" value="1"/>
</dbReference>
<dbReference type="EMBL" id="CP054698">
    <property type="protein sequence ID" value="QMS91441.1"/>
    <property type="molecule type" value="Genomic_DNA"/>
</dbReference>
<keyword evidence="1" id="KW-0624">Polysaccharide degradation</keyword>
<organism evidence="4 5">
    <name type="scientific">Nostoc edaphicum CCNP1411</name>
    <dbReference type="NCBI Taxonomy" id="1472755"/>
    <lineage>
        <taxon>Bacteria</taxon>
        <taxon>Bacillati</taxon>
        <taxon>Cyanobacteriota</taxon>
        <taxon>Cyanophyceae</taxon>
        <taxon>Nostocales</taxon>
        <taxon>Nostocaceae</taxon>
        <taxon>Nostoc</taxon>
    </lineage>
</organism>
<dbReference type="KEGG" id="ned:HUN01_29015"/>
<dbReference type="GO" id="GO:0045493">
    <property type="term" value="P:xylan catabolic process"/>
    <property type="evidence" value="ECO:0007669"/>
    <property type="project" value="UniProtKB-KW"/>
</dbReference>
<keyword evidence="1" id="KW-0858">Xylan degradation</keyword>
<dbReference type="PANTHER" id="PTHR43772">
    <property type="entry name" value="ENDO-1,4-BETA-XYLANASE"/>
    <property type="match status" value="1"/>
</dbReference>
<dbReference type="AlphaFoldDB" id="A0A7D7QM94"/>
<dbReference type="Proteomes" id="UP000514713">
    <property type="component" value="Chromosome"/>
</dbReference>
<dbReference type="InterPro" id="IPR023296">
    <property type="entry name" value="Glyco_hydro_beta-prop_sf"/>
</dbReference>
<evidence type="ECO:0000313" key="4">
    <source>
        <dbReference type="EMBL" id="QMS91441.1"/>
    </source>
</evidence>
<evidence type="ECO:0000313" key="5">
    <source>
        <dbReference type="Proteomes" id="UP000514713"/>
    </source>
</evidence>
<dbReference type="Gene3D" id="2.115.10.20">
    <property type="entry name" value="Glycosyl hydrolase domain, family 43"/>
    <property type="match status" value="2"/>
</dbReference>
<evidence type="ECO:0000256" key="1">
    <source>
        <dbReference type="ARBA" id="ARBA00022651"/>
    </source>
</evidence>
<dbReference type="RefSeq" id="WP_181929066.1">
    <property type="nucleotide sequence ID" value="NZ_CP054698.1"/>
</dbReference>
<dbReference type="SUPFAM" id="SSF75005">
    <property type="entry name" value="Arabinanase/levansucrase/invertase"/>
    <property type="match status" value="1"/>
</dbReference>
<gene>
    <name evidence="4" type="ORF">HUN01_29015</name>
</gene>
<dbReference type="InterPro" id="IPR056442">
    <property type="entry name" value="GINT1_N"/>
</dbReference>
<sequence>MEGRRINMYKNYQTNSRLQVLDKFSRVNDRYLTGIKNIAKTFVTRRSDWSIGIYTGESLFDFACPKKISNPVLTAKDITDVPAHFVADPFMVCEDGIWYMFFEVLNGLQNKGVIGLATSNDAYKWNYQQIILDETFHLSYPYVFKFQNEYYMIPETSQADSIRLYKATNFPKKWTFIKTLLDKRDFVDPSIFQYNNLWWLLTATSEDRNILRLYYSQDLTGGWIEHPKSPVIEGNKNNTRPAGRVVVLDDKIIRYTQDCERIYGNKVRAFEITELTTTSYQEKAVKGNPVIKASGMGWNQIGMHHIDPHKIGTNKWIACVDGKRDRLVIKQNSILAILQKRINARFKIDN</sequence>
<evidence type="ECO:0000256" key="2">
    <source>
        <dbReference type="ARBA" id="ARBA00023277"/>
    </source>
</evidence>
<name>A0A7D7QM94_9NOSO</name>
<dbReference type="Pfam" id="PF24793">
    <property type="entry name" value="GINT1_N"/>
    <property type="match status" value="1"/>
</dbReference>